<dbReference type="AlphaFoldDB" id="A0A511JJK5"/>
<feature type="transmembrane region" description="Helical" evidence="1">
    <location>
        <begin position="50"/>
        <end position="68"/>
    </location>
</feature>
<sequence length="100" mass="11251">MRRRALTESFATVPDMDEWTELARIGFWTAVLSLFALGVFTRPGTRPRRLLAVVFVVGSELLVIGTAWPSWWFGVLAGVFMPFLLLYGAFLASRPRGRGF</sequence>
<proteinExistence type="predicted"/>
<keyword evidence="1" id="KW-0472">Membrane</keyword>
<reference evidence="2 3" key="1">
    <citation type="submission" date="2019-07" db="EMBL/GenBank/DDBJ databases">
        <title>Whole genome shotgun sequence of Cellulomonas terrae NBRC 100819.</title>
        <authorList>
            <person name="Hosoyama A."/>
            <person name="Uohara A."/>
            <person name="Ohji S."/>
            <person name="Ichikawa N."/>
        </authorList>
    </citation>
    <scope>NUCLEOTIDE SEQUENCE [LARGE SCALE GENOMIC DNA]</scope>
    <source>
        <strain evidence="2 3">NBRC 100819</strain>
    </source>
</reference>
<gene>
    <name evidence="2" type="ORF">CTE05_16710</name>
</gene>
<feature type="transmembrane region" description="Helical" evidence="1">
    <location>
        <begin position="74"/>
        <end position="92"/>
    </location>
</feature>
<name>A0A511JJK5_9CELL</name>
<protein>
    <submittedName>
        <fullName evidence="2">Uncharacterized protein</fullName>
    </submittedName>
</protein>
<keyword evidence="1" id="KW-0812">Transmembrane</keyword>
<evidence type="ECO:0000256" key="1">
    <source>
        <dbReference type="SAM" id="Phobius"/>
    </source>
</evidence>
<accession>A0A511JJK5</accession>
<evidence type="ECO:0000313" key="3">
    <source>
        <dbReference type="Proteomes" id="UP000321049"/>
    </source>
</evidence>
<keyword evidence="3" id="KW-1185">Reference proteome</keyword>
<comment type="caution">
    <text evidence="2">The sequence shown here is derived from an EMBL/GenBank/DDBJ whole genome shotgun (WGS) entry which is preliminary data.</text>
</comment>
<evidence type="ECO:0000313" key="2">
    <source>
        <dbReference type="EMBL" id="GEL98124.1"/>
    </source>
</evidence>
<dbReference type="Proteomes" id="UP000321049">
    <property type="component" value="Unassembled WGS sequence"/>
</dbReference>
<dbReference type="EMBL" id="BJWH01000007">
    <property type="protein sequence ID" value="GEL98124.1"/>
    <property type="molecule type" value="Genomic_DNA"/>
</dbReference>
<keyword evidence="1" id="KW-1133">Transmembrane helix</keyword>
<organism evidence="2 3">
    <name type="scientific">Cellulomonas terrae</name>
    <dbReference type="NCBI Taxonomy" id="311234"/>
    <lineage>
        <taxon>Bacteria</taxon>
        <taxon>Bacillati</taxon>
        <taxon>Actinomycetota</taxon>
        <taxon>Actinomycetes</taxon>
        <taxon>Micrococcales</taxon>
        <taxon>Cellulomonadaceae</taxon>
        <taxon>Cellulomonas</taxon>
    </lineage>
</organism>